<proteinExistence type="predicted"/>
<evidence type="ECO:0000256" key="1">
    <source>
        <dbReference type="SAM" id="Phobius"/>
    </source>
</evidence>
<evidence type="ECO:0000313" key="3">
    <source>
        <dbReference type="Proteomes" id="UP000327013"/>
    </source>
</evidence>
<dbReference type="AlphaFoldDB" id="A0A5N6RUX9"/>
<gene>
    <name evidence="2" type="ORF">FH972_019956</name>
</gene>
<feature type="transmembrane region" description="Helical" evidence="1">
    <location>
        <begin position="30"/>
        <end position="58"/>
    </location>
</feature>
<keyword evidence="1" id="KW-0472">Membrane</keyword>
<reference evidence="2 3" key="1">
    <citation type="submission" date="2019-06" db="EMBL/GenBank/DDBJ databases">
        <title>A chromosomal-level reference genome of Carpinus fangiana (Coryloideae, Betulaceae).</title>
        <authorList>
            <person name="Yang X."/>
            <person name="Wang Z."/>
            <person name="Zhang L."/>
            <person name="Hao G."/>
            <person name="Liu J."/>
            <person name="Yang Y."/>
        </authorList>
    </citation>
    <scope>NUCLEOTIDE SEQUENCE [LARGE SCALE GENOMIC DNA]</scope>
    <source>
        <strain evidence="2">Cfa_2016G</strain>
        <tissue evidence="2">Leaf</tissue>
    </source>
</reference>
<evidence type="ECO:0000313" key="2">
    <source>
        <dbReference type="EMBL" id="KAE8125121.1"/>
    </source>
</evidence>
<keyword evidence="3" id="KW-1185">Reference proteome</keyword>
<protein>
    <submittedName>
        <fullName evidence="2">Uncharacterized protein</fullName>
    </submittedName>
</protein>
<dbReference type="EMBL" id="CM017328">
    <property type="protein sequence ID" value="KAE8125121.1"/>
    <property type="molecule type" value="Genomic_DNA"/>
</dbReference>
<organism evidence="2 3">
    <name type="scientific">Carpinus fangiana</name>
    <dbReference type="NCBI Taxonomy" id="176857"/>
    <lineage>
        <taxon>Eukaryota</taxon>
        <taxon>Viridiplantae</taxon>
        <taxon>Streptophyta</taxon>
        <taxon>Embryophyta</taxon>
        <taxon>Tracheophyta</taxon>
        <taxon>Spermatophyta</taxon>
        <taxon>Magnoliopsida</taxon>
        <taxon>eudicotyledons</taxon>
        <taxon>Gunneridae</taxon>
        <taxon>Pentapetalae</taxon>
        <taxon>rosids</taxon>
        <taxon>fabids</taxon>
        <taxon>Fagales</taxon>
        <taxon>Betulaceae</taxon>
        <taxon>Carpinus</taxon>
    </lineage>
</organism>
<keyword evidence="1" id="KW-1133">Transmembrane helix</keyword>
<dbReference type="Proteomes" id="UP000327013">
    <property type="component" value="Chromosome 8"/>
</dbReference>
<accession>A0A5N6RUX9</accession>
<name>A0A5N6RUX9_9ROSI</name>
<keyword evidence="1" id="KW-0812">Transmembrane</keyword>
<sequence length="67" mass="7214">MEASVEHPYVPRDLKLLGFVPCSLSQSAILLIYGVSSLLVVSLVWPLSGLLLVTTLLAHPSPSSIHF</sequence>